<sequence>MADARTLAELGMATPLAKEVAAQIGGGGGGAVRSVNGQSGDIVLTAADVGAVAVPETPPAYSETAADLAAALVAAGLMAPQV</sequence>
<comment type="caution">
    <text evidence="1">The sequence shown here is derived from an EMBL/GenBank/DDBJ whole genome shotgun (WGS) entry which is preliminary data.</text>
</comment>
<evidence type="ECO:0000313" key="2">
    <source>
        <dbReference type="Proteomes" id="UP001156691"/>
    </source>
</evidence>
<dbReference type="EMBL" id="BSNS01000006">
    <property type="protein sequence ID" value="GLQ53761.1"/>
    <property type="molecule type" value="Genomic_DNA"/>
</dbReference>
<reference evidence="2" key="1">
    <citation type="journal article" date="2019" name="Int. J. Syst. Evol. Microbiol.">
        <title>The Global Catalogue of Microorganisms (GCM) 10K type strain sequencing project: providing services to taxonomists for standard genome sequencing and annotation.</title>
        <authorList>
            <consortium name="The Broad Institute Genomics Platform"/>
            <consortium name="The Broad Institute Genome Sequencing Center for Infectious Disease"/>
            <person name="Wu L."/>
            <person name="Ma J."/>
        </authorList>
    </citation>
    <scope>NUCLEOTIDE SEQUENCE [LARGE SCALE GENOMIC DNA]</scope>
    <source>
        <strain evidence="2">NBRC 112416</strain>
    </source>
</reference>
<evidence type="ECO:0000313" key="1">
    <source>
        <dbReference type="EMBL" id="GLQ53761.1"/>
    </source>
</evidence>
<proteinExistence type="predicted"/>
<gene>
    <name evidence="1" type="ORF">GCM10010862_10200</name>
</gene>
<protein>
    <submittedName>
        <fullName evidence="1">Uncharacterized protein</fullName>
    </submittedName>
</protein>
<keyword evidence="2" id="KW-1185">Reference proteome</keyword>
<dbReference type="RefSeq" id="WP_284339210.1">
    <property type="nucleotide sequence ID" value="NZ_BSNS01000006.1"/>
</dbReference>
<organism evidence="1 2">
    <name type="scientific">Devosia nitrariae</name>
    <dbReference type="NCBI Taxonomy" id="2071872"/>
    <lineage>
        <taxon>Bacteria</taxon>
        <taxon>Pseudomonadati</taxon>
        <taxon>Pseudomonadota</taxon>
        <taxon>Alphaproteobacteria</taxon>
        <taxon>Hyphomicrobiales</taxon>
        <taxon>Devosiaceae</taxon>
        <taxon>Devosia</taxon>
    </lineage>
</organism>
<name>A0ABQ5W223_9HYPH</name>
<dbReference type="Proteomes" id="UP001156691">
    <property type="component" value="Unassembled WGS sequence"/>
</dbReference>
<accession>A0ABQ5W223</accession>